<keyword evidence="4" id="KW-1185">Reference proteome</keyword>
<keyword evidence="1" id="KW-0175">Coiled coil</keyword>
<protein>
    <submittedName>
        <fullName evidence="3">Uncharacterized protein</fullName>
    </submittedName>
</protein>
<proteinExistence type="predicted"/>
<evidence type="ECO:0000256" key="1">
    <source>
        <dbReference type="SAM" id="Coils"/>
    </source>
</evidence>
<feature type="compositionally biased region" description="Basic and acidic residues" evidence="2">
    <location>
        <begin position="158"/>
        <end position="175"/>
    </location>
</feature>
<feature type="region of interest" description="Disordered" evidence="2">
    <location>
        <begin position="144"/>
        <end position="342"/>
    </location>
</feature>
<feature type="compositionally biased region" description="Low complexity" evidence="2">
    <location>
        <begin position="288"/>
        <end position="313"/>
    </location>
</feature>
<name>A0AAD4EMY4_9PEZI</name>
<feature type="compositionally biased region" description="Basic and acidic residues" evidence="2">
    <location>
        <begin position="323"/>
        <end position="340"/>
    </location>
</feature>
<reference evidence="3" key="1">
    <citation type="submission" date="2023-02" db="EMBL/GenBank/DDBJ databases">
        <authorList>
            <person name="Palmer J.M."/>
        </authorList>
    </citation>
    <scope>NUCLEOTIDE SEQUENCE</scope>
    <source>
        <strain evidence="3">FW57</strain>
    </source>
</reference>
<evidence type="ECO:0000313" key="4">
    <source>
        <dbReference type="Proteomes" id="UP001197093"/>
    </source>
</evidence>
<feature type="coiled-coil region" evidence="1">
    <location>
        <begin position="58"/>
        <end position="85"/>
    </location>
</feature>
<feature type="compositionally biased region" description="Basic residues" evidence="2">
    <location>
        <begin position="217"/>
        <end position="233"/>
    </location>
</feature>
<feature type="compositionally biased region" description="Basic and acidic residues" evidence="2">
    <location>
        <begin position="257"/>
        <end position="276"/>
    </location>
</feature>
<evidence type="ECO:0000256" key="2">
    <source>
        <dbReference type="SAM" id="MobiDB-lite"/>
    </source>
</evidence>
<evidence type="ECO:0000313" key="3">
    <source>
        <dbReference type="EMBL" id="KAG7283990.1"/>
    </source>
</evidence>
<dbReference type="AlphaFoldDB" id="A0AAD4EMY4"/>
<accession>A0AAD4EMY4</accession>
<dbReference type="EMBL" id="JAHCVI010000006">
    <property type="protein sequence ID" value="KAG7283990.1"/>
    <property type="molecule type" value="Genomic_DNA"/>
</dbReference>
<gene>
    <name evidence="3" type="ORF">NEMBOFW57_010348</name>
</gene>
<organism evidence="3 4">
    <name type="scientific">Staphylotrichum longicolle</name>
    <dbReference type="NCBI Taxonomy" id="669026"/>
    <lineage>
        <taxon>Eukaryota</taxon>
        <taxon>Fungi</taxon>
        <taxon>Dikarya</taxon>
        <taxon>Ascomycota</taxon>
        <taxon>Pezizomycotina</taxon>
        <taxon>Sordariomycetes</taxon>
        <taxon>Sordariomycetidae</taxon>
        <taxon>Sordariales</taxon>
        <taxon>Chaetomiaceae</taxon>
        <taxon>Staphylotrichum</taxon>
    </lineage>
</organism>
<sequence>MVRSPIQSLVANIRRNPDRRPEGPGTNQDVVTVLESLVNKSFSELCTQMTENIRTHVTESFETKHRELTAQNQQLVEKLEQQTQLLDKQHAWLLTNHLHPRPPTVLDSIETDEQSQQHWDAEEWRYINAPVLGHSDDSADETYVPTINFDLGDNGVENTKDGNAGDRDSDTEEKSGGSSSRRKGKGKEKMREGGKEKEKKKKKKKKNGGVQPEPTSKKRKRKWRDRAKRRRRAREQEDSSDESSVEETPAAKKWKGKVKETRKESPESSEEKETPAKRRRTARGKGTSSGSSERSDSSNSSDSSDSSESSVEETPVKRSRKARERDKGASSDRSKSRFKESPIVNPYLTKIAEEQARLARLKRMTGTSGGTGTIKGRNRHRCARGRFI</sequence>
<dbReference type="Proteomes" id="UP001197093">
    <property type="component" value="Unassembled WGS sequence"/>
</dbReference>
<feature type="compositionally biased region" description="Basic and acidic residues" evidence="2">
    <location>
        <begin position="187"/>
        <end position="197"/>
    </location>
</feature>
<feature type="compositionally biased region" description="Basic residues" evidence="2">
    <location>
        <begin position="198"/>
        <end position="207"/>
    </location>
</feature>
<comment type="caution">
    <text evidence="3">The sequence shown here is derived from an EMBL/GenBank/DDBJ whole genome shotgun (WGS) entry which is preliminary data.</text>
</comment>